<evidence type="ECO:0000256" key="5">
    <source>
        <dbReference type="ARBA" id="ARBA00023002"/>
    </source>
</evidence>
<evidence type="ECO:0000256" key="11">
    <source>
        <dbReference type="ARBA" id="ARBA00047360"/>
    </source>
</evidence>
<dbReference type="InterPro" id="IPR050260">
    <property type="entry name" value="FAD-bd_OxRdtase"/>
</dbReference>
<dbReference type="InterPro" id="IPR016156">
    <property type="entry name" value="FAD/NAD-linked_Rdtase_dimer_sf"/>
</dbReference>
<evidence type="ECO:0000256" key="9">
    <source>
        <dbReference type="ARBA" id="ARBA00039092"/>
    </source>
</evidence>
<dbReference type="NCBIfam" id="NF046103">
    <property type="entry name" value="NOXase_Strep"/>
    <property type="match status" value="1"/>
</dbReference>
<name>A0A2T0FY41_STRAP</name>
<proteinExistence type="inferred from homology"/>
<evidence type="ECO:0000256" key="4">
    <source>
        <dbReference type="ARBA" id="ARBA00022827"/>
    </source>
</evidence>
<evidence type="ECO:0000259" key="12">
    <source>
        <dbReference type="Pfam" id="PF02852"/>
    </source>
</evidence>
<comment type="catalytic activity">
    <reaction evidence="11">
        <text>2 NADH + O2 + 2 H(+) = 2 NAD(+) + 2 H2O</text>
        <dbReference type="Rhea" id="RHEA:37799"/>
        <dbReference type="ChEBI" id="CHEBI:15377"/>
        <dbReference type="ChEBI" id="CHEBI:15378"/>
        <dbReference type="ChEBI" id="CHEBI:15379"/>
        <dbReference type="ChEBI" id="CHEBI:57540"/>
        <dbReference type="ChEBI" id="CHEBI:57945"/>
        <dbReference type="EC" id="1.6.3.4"/>
    </reaction>
</comment>
<dbReference type="InterPro" id="IPR036188">
    <property type="entry name" value="FAD/NAD-bd_sf"/>
</dbReference>
<gene>
    <name evidence="14" type="ORF">C6A27_09575</name>
</gene>
<dbReference type="InterPro" id="IPR058076">
    <property type="entry name" value="NOXase"/>
</dbReference>
<keyword evidence="6" id="KW-0520">NAD</keyword>
<dbReference type="PRINTS" id="PR00411">
    <property type="entry name" value="PNDRDTASEI"/>
</dbReference>
<keyword evidence="5" id="KW-0560">Oxidoreductase</keyword>
<evidence type="ECO:0000256" key="3">
    <source>
        <dbReference type="ARBA" id="ARBA00022630"/>
    </source>
</evidence>
<accession>A0A2T0FY41</accession>
<comment type="caution">
    <text evidence="14">The sequence shown here is derived from an EMBL/GenBank/DDBJ whole genome shotgun (WGS) entry which is preliminary data.</text>
</comment>
<dbReference type="InterPro" id="IPR004099">
    <property type="entry name" value="Pyr_nucl-diS_OxRdtase_dimer"/>
</dbReference>
<dbReference type="SUPFAM" id="SSF55424">
    <property type="entry name" value="FAD/NAD-linked reductases, dimerisation (C-terminal) domain"/>
    <property type="match status" value="1"/>
</dbReference>
<evidence type="ECO:0000256" key="6">
    <source>
        <dbReference type="ARBA" id="ARBA00023027"/>
    </source>
</evidence>
<evidence type="ECO:0000256" key="10">
    <source>
        <dbReference type="ARBA" id="ARBA00039201"/>
    </source>
</evidence>
<dbReference type="GO" id="GO:0016491">
    <property type="term" value="F:oxidoreductase activity"/>
    <property type="evidence" value="ECO:0007669"/>
    <property type="project" value="UniProtKB-KW"/>
</dbReference>
<keyword evidence="7" id="KW-0558">Oxidation</keyword>
<dbReference type="PANTHER" id="PTHR43429:SF1">
    <property type="entry name" value="NAD(P)H SULFUR OXIDOREDUCTASE (COA-DEPENDENT)"/>
    <property type="match status" value="1"/>
</dbReference>
<dbReference type="EC" id="1.6.3.4" evidence="9"/>
<evidence type="ECO:0000313" key="15">
    <source>
        <dbReference type="Proteomes" id="UP000238573"/>
    </source>
</evidence>
<dbReference type="SUPFAM" id="SSF51905">
    <property type="entry name" value="FAD/NAD(P)-binding domain"/>
    <property type="match status" value="1"/>
</dbReference>
<keyword evidence="8" id="KW-0676">Redox-active center</keyword>
<comment type="cofactor">
    <cofactor evidence="1">
        <name>FAD</name>
        <dbReference type="ChEBI" id="CHEBI:57692"/>
    </cofactor>
</comment>
<dbReference type="Gene3D" id="3.50.50.60">
    <property type="entry name" value="FAD/NAD(P)-binding domain"/>
    <property type="match status" value="2"/>
</dbReference>
<dbReference type="RefSeq" id="WP_106384779.1">
    <property type="nucleotide sequence ID" value="NZ_JBKOIO010000002.1"/>
</dbReference>
<organism evidence="14 15">
    <name type="scientific">Streptococcus anginosus</name>
    <dbReference type="NCBI Taxonomy" id="1328"/>
    <lineage>
        <taxon>Bacteria</taxon>
        <taxon>Bacillati</taxon>
        <taxon>Bacillota</taxon>
        <taxon>Bacilli</taxon>
        <taxon>Lactobacillales</taxon>
        <taxon>Streptococcaceae</taxon>
        <taxon>Streptococcus</taxon>
        <taxon>Streptococcus anginosus group</taxon>
    </lineage>
</organism>
<dbReference type="Gene3D" id="3.30.390.30">
    <property type="match status" value="1"/>
</dbReference>
<dbReference type="AlphaFoldDB" id="A0A2T0FY41"/>
<dbReference type="EMBL" id="PVSZ01000021">
    <property type="protein sequence ID" value="PRT68725.1"/>
    <property type="molecule type" value="Genomic_DNA"/>
</dbReference>
<dbReference type="Pfam" id="PF07992">
    <property type="entry name" value="Pyr_redox_2"/>
    <property type="match status" value="1"/>
</dbReference>
<evidence type="ECO:0000256" key="8">
    <source>
        <dbReference type="ARBA" id="ARBA00023284"/>
    </source>
</evidence>
<sequence length="457" mass="49776">MSKIVVIGANHAGTACINTMLDNFGNENEVVVFDQNSNISFLGCGMALWIGKQIDGPEGLFYSDKEKLEAKGAKVYMESPVLSVDYDKKEVTALVNGQKHVESYDKLIFATGSQPIIPPIKGVELVEGNREFKATLENVQFVKLYQNSAEVIEKLKNNEGINRVAVVGAGYIGVELAEAFERLGKEVILIDVADTCLAGYYDRELSDLMSQNLADHGITLAYGQTVQAVEGEGKVERIVTDKETFDVDMVIMAVGFRPNTALGAGKIELFRNGAFLVDKKQETSIPGVYAVGDCATIYDNSLGKMSYIALASNAVRSGIVGAYNATGHELEGIGVQGSNGINIYDLKMVSTGLTLEKAKAAGYNAVETGFNDLQKPEFIKHDNHEVAIRIVFDKDTRVILGAQMASHEDISMGIHLFSLAIQEKVTIDKLALTDIFFLPHFNKPYNYITMAALTAEK</sequence>
<feature type="domain" description="FAD/NAD(P)-binding" evidence="13">
    <location>
        <begin position="3"/>
        <end position="318"/>
    </location>
</feature>
<evidence type="ECO:0000256" key="7">
    <source>
        <dbReference type="ARBA" id="ARBA00023097"/>
    </source>
</evidence>
<dbReference type="Proteomes" id="UP000238573">
    <property type="component" value="Unassembled WGS sequence"/>
</dbReference>
<reference evidence="14 15" key="1">
    <citation type="journal article" date="1993" name="J. Dent. Res.">
        <title>The isolation and characterization of milleri group streptococci from dental periapical abscesses.</title>
        <authorList>
            <person name="Fisher L.E."/>
            <person name="Russell R.R."/>
        </authorList>
    </citation>
    <scope>NUCLEOTIDE SEQUENCE [LARGE SCALE GENOMIC DNA]</scope>
    <source>
        <strain evidence="14 15">OUP21</strain>
    </source>
</reference>
<feature type="domain" description="Pyridine nucleotide-disulphide oxidoreductase dimerisation" evidence="12">
    <location>
        <begin position="345"/>
        <end position="442"/>
    </location>
</feature>
<dbReference type="PROSITE" id="PS51257">
    <property type="entry name" value="PROKAR_LIPOPROTEIN"/>
    <property type="match status" value="1"/>
</dbReference>
<evidence type="ECO:0000256" key="1">
    <source>
        <dbReference type="ARBA" id="ARBA00001974"/>
    </source>
</evidence>
<keyword evidence="3" id="KW-0285">Flavoprotein</keyword>
<evidence type="ECO:0000313" key="14">
    <source>
        <dbReference type="EMBL" id="PRT68725.1"/>
    </source>
</evidence>
<dbReference type="PRINTS" id="PR00368">
    <property type="entry name" value="FADPNR"/>
</dbReference>
<evidence type="ECO:0000256" key="2">
    <source>
        <dbReference type="ARBA" id="ARBA00009130"/>
    </source>
</evidence>
<evidence type="ECO:0000259" key="13">
    <source>
        <dbReference type="Pfam" id="PF07992"/>
    </source>
</evidence>
<dbReference type="Pfam" id="PF02852">
    <property type="entry name" value="Pyr_redox_dim"/>
    <property type="match status" value="1"/>
</dbReference>
<protein>
    <recommendedName>
        <fullName evidence="10">NADH oxidase</fullName>
        <ecNumber evidence="9">1.6.3.4</ecNumber>
    </recommendedName>
</protein>
<dbReference type="PANTHER" id="PTHR43429">
    <property type="entry name" value="PYRIDINE NUCLEOTIDE-DISULFIDE OXIDOREDUCTASE DOMAIN-CONTAINING"/>
    <property type="match status" value="1"/>
</dbReference>
<dbReference type="InterPro" id="IPR023753">
    <property type="entry name" value="FAD/NAD-binding_dom"/>
</dbReference>
<comment type="similarity">
    <text evidence="2">Belongs to the class-III pyridine nucleotide-disulfide oxidoreductase family.</text>
</comment>
<keyword evidence="4" id="KW-0274">FAD</keyword>